<comment type="similarity">
    <text evidence="1">Belongs to the universal stress protein A family.</text>
</comment>
<accession>T0CA98</accession>
<dbReference type="PANTHER" id="PTHR31964:SF113">
    <property type="entry name" value="USPA DOMAIN-CONTAINING PROTEIN"/>
    <property type="match status" value="1"/>
</dbReference>
<dbReference type="PRINTS" id="PR01438">
    <property type="entry name" value="UNVRSLSTRESS"/>
</dbReference>
<dbReference type="RefSeq" id="WP_021294783.1">
    <property type="nucleotide sequence ID" value="NZ_AURB01000015.1"/>
</dbReference>
<dbReference type="STRING" id="1356854.N007_18350"/>
<dbReference type="eggNOG" id="COG0589">
    <property type="taxonomic scope" value="Bacteria"/>
</dbReference>
<accession>A0A9E6ZHM3</accession>
<dbReference type="Pfam" id="PF00582">
    <property type="entry name" value="Usp"/>
    <property type="match status" value="1"/>
</dbReference>
<dbReference type="CDD" id="cd00293">
    <property type="entry name" value="USP-like"/>
    <property type="match status" value="1"/>
</dbReference>
<evidence type="ECO:0000256" key="1">
    <source>
        <dbReference type="ARBA" id="ARBA00008791"/>
    </source>
</evidence>
<evidence type="ECO:0000313" key="2">
    <source>
        <dbReference type="EMBL" id="UNO47206.1"/>
    </source>
</evidence>
<gene>
    <name evidence="2" type="ORF">K1I37_10650</name>
</gene>
<protein>
    <submittedName>
        <fullName evidence="2">Universal stress protein</fullName>
    </submittedName>
</protein>
<sequence>MNKIVWATDGSTCATAAGKTVMKLLDAFPESTVTALYVIHPQYVGTGMGIVPEVADAGFEAVAKGLAQAIDEQFEAYQGRVQFVSEYGSPAIVICEFAAKEDADLIVLGSHGYGVVDRLLLGSVSSGVVHRSPISTLVVKERG</sequence>
<reference evidence="3" key="1">
    <citation type="journal article" date="2022" name="G3 (Bethesda)">
        <title>Unveiling the complete genome sequence of Alicyclobacillus acidoterrestris DSM 3922T, a taint-producing strain.</title>
        <authorList>
            <person name="Leonardo I.C."/>
            <person name="Barreto Crespo M.T."/>
            <person name="Gaspar F.B."/>
        </authorList>
    </citation>
    <scope>NUCLEOTIDE SEQUENCE [LARGE SCALE GENOMIC DNA]</scope>
    <source>
        <strain evidence="3">DSM 3922</strain>
    </source>
</reference>
<dbReference type="Gene3D" id="3.40.50.620">
    <property type="entry name" value="HUPs"/>
    <property type="match status" value="1"/>
</dbReference>
<dbReference type="AlphaFoldDB" id="T0CA98"/>
<name>T0CA98_ALIAG</name>
<dbReference type="InterPro" id="IPR014729">
    <property type="entry name" value="Rossmann-like_a/b/a_fold"/>
</dbReference>
<keyword evidence="3" id="KW-1185">Reference proteome</keyword>
<dbReference type="Proteomes" id="UP000829401">
    <property type="component" value="Chromosome"/>
</dbReference>
<dbReference type="KEGG" id="aaco:K1I37_10650"/>
<dbReference type="InterPro" id="IPR006015">
    <property type="entry name" value="Universal_stress_UspA"/>
</dbReference>
<dbReference type="EMBL" id="CP080467">
    <property type="protein sequence ID" value="UNO47206.1"/>
    <property type="molecule type" value="Genomic_DNA"/>
</dbReference>
<proteinExistence type="inferred from homology"/>
<organism evidence="2 3">
    <name type="scientific">Alicyclobacillus acidoterrestris (strain ATCC 49025 / DSM 3922 / CIP 106132 / NCIMB 13137 / GD3B)</name>
    <dbReference type="NCBI Taxonomy" id="1356854"/>
    <lineage>
        <taxon>Bacteria</taxon>
        <taxon>Bacillati</taxon>
        <taxon>Bacillota</taxon>
        <taxon>Bacilli</taxon>
        <taxon>Bacillales</taxon>
        <taxon>Alicyclobacillaceae</taxon>
        <taxon>Alicyclobacillus</taxon>
    </lineage>
</organism>
<dbReference type="PANTHER" id="PTHR31964">
    <property type="entry name" value="ADENINE NUCLEOTIDE ALPHA HYDROLASES-LIKE SUPERFAMILY PROTEIN"/>
    <property type="match status" value="1"/>
</dbReference>
<evidence type="ECO:0000313" key="3">
    <source>
        <dbReference type="Proteomes" id="UP000829401"/>
    </source>
</evidence>
<dbReference type="InterPro" id="IPR006016">
    <property type="entry name" value="UspA"/>
</dbReference>
<dbReference type="SUPFAM" id="SSF52402">
    <property type="entry name" value="Adenine nucleotide alpha hydrolases-like"/>
    <property type="match status" value="1"/>
</dbReference>
<dbReference type="OrthoDB" id="9777884at2"/>